<dbReference type="InterPro" id="IPR036291">
    <property type="entry name" value="NAD(P)-bd_dom_sf"/>
</dbReference>
<accession>A0ABX7FWB6</accession>
<dbReference type="SUPFAM" id="SSF51735">
    <property type="entry name" value="NAD(P)-binding Rossmann-fold domains"/>
    <property type="match status" value="1"/>
</dbReference>
<evidence type="ECO:0000259" key="2">
    <source>
        <dbReference type="Pfam" id="PF22725"/>
    </source>
</evidence>
<dbReference type="Pfam" id="PF22725">
    <property type="entry name" value="GFO_IDH_MocA_C3"/>
    <property type="match status" value="1"/>
</dbReference>
<evidence type="ECO:0000313" key="4">
    <source>
        <dbReference type="Proteomes" id="UP000596248"/>
    </source>
</evidence>
<evidence type="ECO:0000256" key="1">
    <source>
        <dbReference type="SAM" id="MobiDB-lite"/>
    </source>
</evidence>
<reference evidence="3 4" key="1">
    <citation type="submission" date="2021-01" db="EMBL/GenBank/DDBJ databases">
        <title>Identification of strong promoters based on the transcriptome of Brevibacillus choshinensis.</title>
        <authorList>
            <person name="Yao D."/>
            <person name="Zhang K."/>
            <person name="Wu J."/>
        </authorList>
    </citation>
    <scope>NUCLEOTIDE SEQUENCE [LARGE SCALE GENOMIC DNA]</scope>
    <source>
        <strain evidence="3 4">HPD31-SP3</strain>
    </source>
</reference>
<sequence length="308" mass="34266">MWRVAIADTTGGSGQESVWSSEKEVEMVGVVDSIDGLRELLSEQEIDVVDIASTVTAPEKWIQLAADAKKHVICDADGQIGFESIRELEAVCAKQSTLLLMANTLRFSPEYVQAREHILQGAIGKPGVIRMRRSTPVTAKGCIFDILGTDVFDWLRWTFGDVSRVMARLVEHTDEAGQGIQYALVVLRHVDGTIAHVELSWTEEERSSFELTGDSGMMQHDSHESQPILWQMSGKQPQTEYGINRLADVAHSDRLRSRRAHFIRVLSKQETLRMAPEDVFHARKIAQAARQSSESGQPVQLIDGGSSR</sequence>
<organism evidence="3 4">
    <name type="scientific">Brevibacillus choshinensis</name>
    <dbReference type="NCBI Taxonomy" id="54911"/>
    <lineage>
        <taxon>Bacteria</taxon>
        <taxon>Bacillati</taxon>
        <taxon>Bacillota</taxon>
        <taxon>Bacilli</taxon>
        <taxon>Bacillales</taxon>
        <taxon>Paenibacillaceae</taxon>
        <taxon>Brevibacillus</taxon>
    </lineage>
</organism>
<evidence type="ECO:0000313" key="3">
    <source>
        <dbReference type="EMBL" id="QRG70190.1"/>
    </source>
</evidence>
<name>A0ABX7FWB6_BRECH</name>
<dbReference type="Gene3D" id="3.30.360.10">
    <property type="entry name" value="Dihydrodipicolinate Reductase, domain 2"/>
    <property type="match status" value="1"/>
</dbReference>
<dbReference type="EMBL" id="CP069127">
    <property type="protein sequence ID" value="QRG70190.1"/>
    <property type="molecule type" value="Genomic_DNA"/>
</dbReference>
<dbReference type="PANTHER" id="PTHR43708">
    <property type="entry name" value="CONSERVED EXPRESSED OXIDOREDUCTASE (EUROFUNG)"/>
    <property type="match status" value="1"/>
</dbReference>
<feature type="compositionally biased region" description="Polar residues" evidence="1">
    <location>
        <begin position="289"/>
        <end position="298"/>
    </location>
</feature>
<feature type="domain" description="GFO/IDH/MocA-like oxidoreductase" evidence="2">
    <location>
        <begin position="111"/>
        <end position="218"/>
    </location>
</feature>
<dbReference type="SUPFAM" id="SSF55347">
    <property type="entry name" value="Glyceraldehyde-3-phosphate dehydrogenase-like, C-terminal domain"/>
    <property type="match status" value="1"/>
</dbReference>
<dbReference type="PANTHER" id="PTHR43708:SF8">
    <property type="entry name" value="OXIDOREDUCTASE"/>
    <property type="match status" value="1"/>
</dbReference>
<dbReference type="InterPro" id="IPR055170">
    <property type="entry name" value="GFO_IDH_MocA-like_dom"/>
</dbReference>
<feature type="region of interest" description="Disordered" evidence="1">
    <location>
        <begin position="287"/>
        <end position="308"/>
    </location>
</feature>
<proteinExistence type="predicted"/>
<keyword evidence="4" id="KW-1185">Reference proteome</keyword>
<dbReference type="Proteomes" id="UP000596248">
    <property type="component" value="Chromosome"/>
</dbReference>
<gene>
    <name evidence="3" type="ORF">JNE38_14345</name>
</gene>
<protein>
    <submittedName>
        <fullName evidence="3">Gfo/Idh/MocA family oxidoreductase</fullName>
    </submittedName>
</protein>
<dbReference type="Gene3D" id="3.40.50.720">
    <property type="entry name" value="NAD(P)-binding Rossmann-like Domain"/>
    <property type="match status" value="1"/>
</dbReference>
<dbReference type="InterPro" id="IPR051317">
    <property type="entry name" value="Gfo/Idh/MocA_oxidoreduct"/>
</dbReference>
<dbReference type="RefSeq" id="WP_203357164.1">
    <property type="nucleotide sequence ID" value="NZ_CP069127.1"/>
</dbReference>